<protein>
    <recommendedName>
        <fullName evidence="1">Homing endonuclease LAGLIDADG domain-containing protein</fullName>
    </recommendedName>
</protein>
<accession>A0A4Y5MV16</accession>
<sequence>MWELLLNSKNTLNFMVPFFIRKDVSKWINKSCKVISHKVYKSNKGNYGSKLIEYKKNSIVKEQRVLSSRCFNLKHLRCTLISFVRNYQIKTLSNQIINKRFYSLNVELSSSNKSILHPWFVTGFIDAEGSFMVVVRKSSKYRPMLKDYLLVLVRKNLKINVKKQITNKRSYSSVVKPDSNNKLILKPWYITGLIDAEGSFIVSIIKNPRYKTGWVVQTMFSISLHKKDYAILELIKSYFEGRGSINKERQDSLHYRVKALLDLTNVIIPHFEKYPLITQKRADFELFKQIVFILNNKEHLTSEGLAKIVSIRSSLNKGLSPLLMENFPNIVPIERQKFKTPKTFYPDWIAGFASGEACFMIKFYKSSNYRLNELASLNFYITQHIRDEQLMNSLISYFGCGIVSKRSSKLAIDYIVTNIGELTEKIIPFFNKYNIIGEKSKNFNEFKKAAELIKNKAHLTIEGLEEIKKIKIGMNKGRKT</sequence>
<dbReference type="PANTHER" id="PTHR36181:SF4">
    <property type="entry name" value="LAGLIDADG ENDONUCLEASE"/>
    <property type="match status" value="1"/>
</dbReference>
<evidence type="ECO:0000259" key="1">
    <source>
        <dbReference type="Pfam" id="PF00961"/>
    </source>
</evidence>
<dbReference type="InterPro" id="IPR004860">
    <property type="entry name" value="LAGLIDADG_dom"/>
</dbReference>
<dbReference type="GO" id="GO:0005739">
    <property type="term" value="C:mitochondrion"/>
    <property type="evidence" value="ECO:0007669"/>
    <property type="project" value="UniProtKB-ARBA"/>
</dbReference>
<dbReference type="GO" id="GO:0004519">
    <property type="term" value="F:endonuclease activity"/>
    <property type="evidence" value="ECO:0007669"/>
    <property type="project" value="InterPro"/>
</dbReference>
<dbReference type="Gene3D" id="3.10.28.10">
    <property type="entry name" value="Homing endonucleases"/>
    <property type="match status" value="3"/>
</dbReference>
<dbReference type="Pfam" id="PF00961">
    <property type="entry name" value="LAGLIDADG_1"/>
    <property type="match status" value="2"/>
</dbReference>
<feature type="domain" description="Homing endonuclease LAGLIDADG" evidence="1">
    <location>
        <begin position="190"/>
        <end position="291"/>
    </location>
</feature>
<dbReference type="InterPro" id="IPR027434">
    <property type="entry name" value="Homing_endonucl"/>
</dbReference>
<dbReference type="EMBL" id="MK820635">
    <property type="protein sequence ID" value="QCW06884.1"/>
    <property type="molecule type" value="Genomic_DNA"/>
</dbReference>
<geneLocation type="mitochondrion" evidence="2"/>
<reference evidence="2" key="1">
    <citation type="submission" date="2019-04" db="EMBL/GenBank/DDBJ databases">
        <authorList>
            <person name="Yu Z."/>
            <person name="Deng C."/>
        </authorList>
    </citation>
    <scope>NUCLEOTIDE SEQUENCE</scope>
</reference>
<dbReference type="PANTHER" id="PTHR36181">
    <property type="entry name" value="INTRON-ENCODED ENDONUCLEASE AI3-RELATED"/>
    <property type="match status" value="1"/>
</dbReference>
<dbReference type="InterPro" id="IPR051289">
    <property type="entry name" value="LAGLIDADG_Endonuclease"/>
</dbReference>
<proteinExistence type="predicted"/>
<dbReference type="AlphaFoldDB" id="A0A4Y5MV16"/>
<evidence type="ECO:0000313" key="2">
    <source>
        <dbReference type="EMBL" id="QCW06884.1"/>
    </source>
</evidence>
<gene>
    <name evidence="2" type="primary">orf480</name>
</gene>
<name>A0A4Y5MV16_9PEZI</name>
<feature type="domain" description="Homing endonuclease LAGLIDADG" evidence="1">
    <location>
        <begin position="349"/>
        <end position="449"/>
    </location>
</feature>
<keyword evidence="2" id="KW-0496">Mitochondrion</keyword>
<dbReference type="SUPFAM" id="SSF55608">
    <property type="entry name" value="Homing endonucleases"/>
    <property type="match status" value="3"/>
</dbReference>
<dbReference type="FunFam" id="3.10.28.10:FF:000010">
    <property type="entry name" value="LAGLIDADG homing endonuclease I-LtrII"/>
    <property type="match status" value="1"/>
</dbReference>
<organism evidence="2">
    <name type="scientific">Orbilia brochopaga</name>
    <dbReference type="NCBI Taxonomy" id="3140254"/>
    <lineage>
        <taxon>Eukaryota</taxon>
        <taxon>Fungi</taxon>
        <taxon>Dikarya</taxon>
        <taxon>Ascomycota</taxon>
        <taxon>Pezizomycotina</taxon>
        <taxon>Orbiliomycetes</taxon>
        <taxon>Orbiliales</taxon>
        <taxon>Orbiliaceae</taxon>
        <taxon>Orbilia</taxon>
    </lineage>
</organism>